<accession>A0AAE0SKH5</accession>
<evidence type="ECO:0000313" key="2">
    <source>
        <dbReference type="Proteomes" id="UP001195483"/>
    </source>
</evidence>
<sequence>MSRRPLAEIEKLPKIDLNRTKAIPDELLIPQQTETAYGDTDKGFVYDSLYVVARCVRRKQLSRLLGPTFEPELQAHTAIKTGVALNIQFTRAEIEYTVNVWPRLKSVIVSRSDDFNSIVDISHVSLVAYYAQQGTCYLQVFAMFPTAGNLDKNE</sequence>
<reference evidence="1" key="2">
    <citation type="journal article" date="2021" name="Genome Biol. Evol.">
        <title>Developing a high-quality reference genome for a parasitic bivalve with doubly uniparental inheritance (Bivalvia: Unionida).</title>
        <authorList>
            <person name="Smith C.H."/>
        </authorList>
    </citation>
    <scope>NUCLEOTIDE SEQUENCE</scope>
    <source>
        <strain evidence="1">CHS0354</strain>
        <tissue evidence="1">Mantle</tissue>
    </source>
</reference>
<organism evidence="1 2">
    <name type="scientific">Potamilus streckersoni</name>
    <dbReference type="NCBI Taxonomy" id="2493646"/>
    <lineage>
        <taxon>Eukaryota</taxon>
        <taxon>Metazoa</taxon>
        <taxon>Spiralia</taxon>
        <taxon>Lophotrochozoa</taxon>
        <taxon>Mollusca</taxon>
        <taxon>Bivalvia</taxon>
        <taxon>Autobranchia</taxon>
        <taxon>Heteroconchia</taxon>
        <taxon>Palaeoheterodonta</taxon>
        <taxon>Unionida</taxon>
        <taxon>Unionoidea</taxon>
        <taxon>Unionidae</taxon>
        <taxon>Ambleminae</taxon>
        <taxon>Lampsilini</taxon>
        <taxon>Potamilus</taxon>
    </lineage>
</organism>
<name>A0AAE0SKH5_9BIVA</name>
<protein>
    <submittedName>
        <fullName evidence="1">Uncharacterized protein</fullName>
    </submittedName>
</protein>
<gene>
    <name evidence="1" type="ORF">CHS0354_007854</name>
</gene>
<dbReference type="AlphaFoldDB" id="A0AAE0SKH5"/>
<dbReference type="Proteomes" id="UP001195483">
    <property type="component" value="Unassembled WGS sequence"/>
</dbReference>
<feature type="non-terminal residue" evidence="1">
    <location>
        <position position="154"/>
    </location>
</feature>
<proteinExistence type="predicted"/>
<evidence type="ECO:0000313" key="1">
    <source>
        <dbReference type="EMBL" id="KAK3593063.1"/>
    </source>
</evidence>
<keyword evidence="2" id="KW-1185">Reference proteome</keyword>
<comment type="caution">
    <text evidence="1">The sequence shown here is derived from an EMBL/GenBank/DDBJ whole genome shotgun (WGS) entry which is preliminary data.</text>
</comment>
<reference evidence="1" key="3">
    <citation type="submission" date="2023-05" db="EMBL/GenBank/DDBJ databases">
        <authorList>
            <person name="Smith C.H."/>
        </authorList>
    </citation>
    <scope>NUCLEOTIDE SEQUENCE</scope>
    <source>
        <strain evidence="1">CHS0354</strain>
        <tissue evidence="1">Mantle</tissue>
    </source>
</reference>
<reference evidence="1" key="1">
    <citation type="journal article" date="2021" name="Genome Biol. Evol.">
        <title>A High-Quality Reference Genome for a Parasitic Bivalve with Doubly Uniparental Inheritance (Bivalvia: Unionida).</title>
        <authorList>
            <person name="Smith C.H."/>
        </authorList>
    </citation>
    <scope>NUCLEOTIDE SEQUENCE</scope>
    <source>
        <strain evidence="1">CHS0354</strain>
    </source>
</reference>
<dbReference type="EMBL" id="JAEAOA010000531">
    <property type="protein sequence ID" value="KAK3593063.1"/>
    <property type="molecule type" value="Genomic_DNA"/>
</dbReference>